<dbReference type="AlphaFoldDB" id="E2BYH0"/>
<dbReference type="Gene3D" id="3.40.50.1110">
    <property type="entry name" value="SGNH hydrolase"/>
    <property type="match status" value="1"/>
</dbReference>
<dbReference type="STRING" id="610380.E2BYH0"/>
<evidence type="ECO:0000313" key="3">
    <source>
        <dbReference type="Proteomes" id="UP000008237"/>
    </source>
</evidence>
<dbReference type="InterPro" id="IPR036514">
    <property type="entry name" value="SGNH_hydro_sf"/>
</dbReference>
<dbReference type="Pfam" id="PF17182">
    <property type="entry name" value="OSK"/>
    <property type="match status" value="1"/>
</dbReference>
<feature type="domain" description="OSK" evidence="1">
    <location>
        <begin position="90"/>
        <end position="219"/>
    </location>
</feature>
<name>E2BYH0_HARSA</name>
<proteinExistence type="predicted"/>
<accession>E2BYH0</accession>
<reference evidence="2 3" key="1">
    <citation type="journal article" date="2010" name="Science">
        <title>Genomic comparison of the ants Camponotus floridanus and Harpegnathos saltator.</title>
        <authorList>
            <person name="Bonasio R."/>
            <person name="Zhang G."/>
            <person name="Ye C."/>
            <person name="Mutti N.S."/>
            <person name="Fang X."/>
            <person name="Qin N."/>
            <person name="Donahue G."/>
            <person name="Yang P."/>
            <person name="Li Q."/>
            <person name="Li C."/>
            <person name="Zhang P."/>
            <person name="Huang Z."/>
            <person name="Berger S.L."/>
            <person name="Reinberg D."/>
            <person name="Wang J."/>
            <person name="Liebig J."/>
        </authorList>
    </citation>
    <scope>NUCLEOTIDE SEQUENCE [LARGE SCALE GENOMIC DNA]</scope>
    <source>
        <strain evidence="2 3">R22 G/1</strain>
    </source>
</reference>
<dbReference type="InParanoid" id="E2BYH0"/>
<evidence type="ECO:0000259" key="1">
    <source>
        <dbReference type="Pfam" id="PF17182"/>
    </source>
</evidence>
<dbReference type="InterPro" id="IPR033447">
    <property type="entry name" value="OSK"/>
</dbReference>
<keyword evidence="3" id="KW-1185">Reference proteome</keyword>
<organism evidence="3">
    <name type="scientific">Harpegnathos saltator</name>
    <name type="common">Jerdon's jumping ant</name>
    <dbReference type="NCBI Taxonomy" id="610380"/>
    <lineage>
        <taxon>Eukaryota</taxon>
        <taxon>Metazoa</taxon>
        <taxon>Ecdysozoa</taxon>
        <taxon>Arthropoda</taxon>
        <taxon>Hexapoda</taxon>
        <taxon>Insecta</taxon>
        <taxon>Pterygota</taxon>
        <taxon>Neoptera</taxon>
        <taxon>Endopterygota</taxon>
        <taxon>Hymenoptera</taxon>
        <taxon>Apocrita</taxon>
        <taxon>Aculeata</taxon>
        <taxon>Formicoidea</taxon>
        <taxon>Formicidae</taxon>
        <taxon>Ponerinae</taxon>
        <taxon>Ponerini</taxon>
        <taxon>Harpegnathos</taxon>
    </lineage>
</organism>
<dbReference type="EMBL" id="GL451478">
    <property type="protein sequence ID" value="EFN79254.1"/>
    <property type="molecule type" value="Genomic_DNA"/>
</dbReference>
<gene>
    <name evidence="2" type="ORF">EAI_08923</name>
</gene>
<dbReference type="Proteomes" id="UP000008237">
    <property type="component" value="Unassembled WGS sequence"/>
</dbReference>
<evidence type="ECO:0000313" key="2">
    <source>
        <dbReference type="EMBL" id="EFN79254.1"/>
    </source>
</evidence>
<dbReference type="OrthoDB" id="10034606at2759"/>
<sequence>MHFEFPGSLRNKYYKQFTRQKSSFDHDDERKYKIKKVYSNSNNRVNKRMLSFNHRDPTYFNSGDRNISFDEEEENHHPVVIETNELKTIGATCDEMIDDMSELLQVLQSKFHLSNSAITICTIPPLANIAIHAYKYKSLALFCFNNWIRSLVDDMSRRDSFSKGYRILDLFENCSNEMYATEFDWFQTQARRVSGTKHSYVLWNNKGRKLAMNLICGEKNMEPSENPDLLPTP</sequence>
<protein>
    <recommendedName>
        <fullName evidence="1">OSK domain-containing protein</fullName>
    </recommendedName>
</protein>